<keyword evidence="6" id="KW-0028">Amino-acid biosynthesis</keyword>
<evidence type="ECO:0000256" key="5">
    <source>
        <dbReference type="ARBA" id="ARBA00022490"/>
    </source>
</evidence>
<organism evidence="10">
    <name type="scientific">hydrocarbon metagenome</name>
    <dbReference type="NCBI Taxonomy" id="938273"/>
    <lineage>
        <taxon>unclassified sequences</taxon>
        <taxon>metagenomes</taxon>
        <taxon>ecological metagenomes</taxon>
    </lineage>
</organism>
<dbReference type="InterPro" id="IPR038019">
    <property type="entry name" value="PRib_AMP_CycHydrolase_sf"/>
</dbReference>
<comment type="pathway">
    <text evidence="2">Amino-acid biosynthesis; L-histidine biosynthesis; L-histidine from 5-phospho-alpha-D-ribose 1-diphosphate: step 3/9.</text>
</comment>
<protein>
    <recommendedName>
        <fullName evidence="4">Histidine biosynthesis bifunctional protein HisIE</fullName>
        <ecNumber evidence="3">3.5.4.19</ecNumber>
    </recommendedName>
</protein>
<dbReference type="SUPFAM" id="SSF141734">
    <property type="entry name" value="HisI-like"/>
    <property type="match status" value="1"/>
</dbReference>
<accession>A0A0W8FHS5</accession>
<evidence type="ECO:0000256" key="8">
    <source>
        <dbReference type="ARBA" id="ARBA00023102"/>
    </source>
</evidence>
<evidence type="ECO:0000256" key="1">
    <source>
        <dbReference type="ARBA" id="ARBA00000024"/>
    </source>
</evidence>
<dbReference type="Gene3D" id="3.10.20.810">
    <property type="entry name" value="Phosphoribosyl-AMP cyclohydrolase"/>
    <property type="match status" value="1"/>
</dbReference>
<keyword evidence="7 10" id="KW-0378">Hydrolase</keyword>
<evidence type="ECO:0000256" key="6">
    <source>
        <dbReference type="ARBA" id="ARBA00022605"/>
    </source>
</evidence>
<sequence>MQLNFADGLIPVIVQDIGTREVLMLAYADEEALELSKNTGYAHYYSRSRKKIWKKGEESGHVQRIVRILADCDEDTILYQVEQHGAACHTGHRTCFYRTIDGEEIEAKVFDPEKVYANKGA</sequence>
<feature type="domain" description="Phosphoribosyl-AMP cyclohydrolase" evidence="9">
    <location>
        <begin position="24"/>
        <end position="97"/>
    </location>
</feature>
<name>A0A0W8FHS5_9ZZZZ</name>
<dbReference type="UniPathway" id="UPA00031">
    <property type="reaction ID" value="UER00008"/>
</dbReference>
<dbReference type="InterPro" id="IPR026660">
    <property type="entry name" value="PRA-CH"/>
</dbReference>
<dbReference type="GO" id="GO:0004636">
    <property type="term" value="F:phosphoribosyl-ATP diphosphatase activity"/>
    <property type="evidence" value="ECO:0007669"/>
    <property type="project" value="UniProtKB-ARBA"/>
</dbReference>
<proteinExistence type="inferred from homology"/>
<evidence type="ECO:0000256" key="7">
    <source>
        <dbReference type="ARBA" id="ARBA00022801"/>
    </source>
</evidence>
<dbReference type="NCBIfam" id="NF000768">
    <property type="entry name" value="PRK00051.1"/>
    <property type="match status" value="1"/>
</dbReference>
<reference evidence="10" key="1">
    <citation type="journal article" date="2015" name="Proc. Natl. Acad. Sci. U.S.A.">
        <title>Networks of energetic and metabolic interactions define dynamics in microbial communities.</title>
        <authorList>
            <person name="Embree M."/>
            <person name="Liu J.K."/>
            <person name="Al-Bassam M.M."/>
            <person name="Zengler K."/>
        </authorList>
    </citation>
    <scope>NUCLEOTIDE SEQUENCE</scope>
</reference>
<dbReference type="EMBL" id="LNQE01001189">
    <property type="protein sequence ID" value="KUG20460.1"/>
    <property type="molecule type" value="Genomic_DNA"/>
</dbReference>
<comment type="catalytic activity">
    <reaction evidence="1">
        <text>1-(5-phospho-beta-D-ribosyl)-5'-AMP + H2O = 1-(5-phospho-beta-D-ribosyl)-5-[(5-phospho-beta-D-ribosylamino)methylideneamino]imidazole-4-carboxamide</text>
        <dbReference type="Rhea" id="RHEA:20049"/>
        <dbReference type="ChEBI" id="CHEBI:15377"/>
        <dbReference type="ChEBI" id="CHEBI:58435"/>
        <dbReference type="ChEBI" id="CHEBI:59457"/>
        <dbReference type="EC" id="3.5.4.19"/>
    </reaction>
</comment>
<gene>
    <name evidence="10" type="ORF">ASZ90_009804</name>
</gene>
<evidence type="ECO:0000256" key="4">
    <source>
        <dbReference type="ARBA" id="ARBA00017720"/>
    </source>
</evidence>
<keyword evidence="8" id="KW-0368">Histidine biosynthesis</keyword>
<dbReference type="AlphaFoldDB" id="A0A0W8FHS5"/>
<dbReference type="GO" id="GO:0004635">
    <property type="term" value="F:phosphoribosyl-AMP cyclohydrolase activity"/>
    <property type="evidence" value="ECO:0007669"/>
    <property type="project" value="UniProtKB-EC"/>
</dbReference>
<dbReference type="PANTHER" id="PTHR42945">
    <property type="entry name" value="HISTIDINE BIOSYNTHESIS BIFUNCTIONAL PROTEIN"/>
    <property type="match status" value="1"/>
</dbReference>
<dbReference type="EC" id="3.5.4.19" evidence="3"/>
<comment type="caution">
    <text evidence="10">The sequence shown here is derived from an EMBL/GenBank/DDBJ whole genome shotgun (WGS) entry which is preliminary data.</text>
</comment>
<evidence type="ECO:0000259" key="9">
    <source>
        <dbReference type="Pfam" id="PF01502"/>
    </source>
</evidence>
<dbReference type="InterPro" id="IPR002496">
    <property type="entry name" value="PRib_AMP_CycHydrolase_dom"/>
</dbReference>
<dbReference type="PANTHER" id="PTHR42945:SF1">
    <property type="entry name" value="HISTIDINE BIOSYNTHESIS BIFUNCTIONAL PROTEIN HIS7"/>
    <property type="match status" value="1"/>
</dbReference>
<evidence type="ECO:0000313" key="10">
    <source>
        <dbReference type="EMBL" id="KUG20460.1"/>
    </source>
</evidence>
<dbReference type="HAMAP" id="MF_01021">
    <property type="entry name" value="HisI"/>
    <property type="match status" value="1"/>
</dbReference>
<dbReference type="FunFam" id="3.10.20.810:FF:000001">
    <property type="entry name" value="Histidine biosynthesis bifunctional protein HisIE"/>
    <property type="match status" value="1"/>
</dbReference>
<dbReference type="Gene3D" id="4.10.80.70">
    <property type="match status" value="1"/>
</dbReference>
<evidence type="ECO:0000256" key="3">
    <source>
        <dbReference type="ARBA" id="ARBA00012721"/>
    </source>
</evidence>
<dbReference type="Pfam" id="PF01502">
    <property type="entry name" value="PRA-CH"/>
    <property type="match status" value="1"/>
</dbReference>
<dbReference type="GO" id="GO:0000105">
    <property type="term" value="P:L-histidine biosynthetic process"/>
    <property type="evidence" value="ECO:0007669"/>
    <property type="project" value="UniProtKB-UniPathway"/>
</dbReference>
<keyword evidence="5" id="KW-0963">Cytoplasm</keyword>
<evidence type="ECO:0000256" key="2">
    <source>
        <dbReference type="ARBA" id="ARBA00005169"/>
    </source>
</evidence>